<protein>
    <submittedName>
        <fullName evidence="2">Uncharacterized protein</fullName>
    </submittedName>
</protein>
<reference evidence="3" key="1">
    <citation type="journal article" date="2023" name="Commun. Biol.">
        <title>Genome analysis of Parmales, the sister group of diatoms, reveals the evolutionary specialization of diatoms from phago-mixotrophs to photoautotrophs.</title>
        <authorList>
            <person name="Ban H."/>
            <person name="Sato S."/>
            <person name="Yoshikawa S."/>
            <person name="Yamada K."/>
            <person name="Nakamura Y."/>
            <person name="Ichinomiya M."/>
            <person name="Sato N."/>
            <person name="Blanc-Mathieu R."/>
            <person name="Endo H."/>
            <person name="Kuwata A."/>
            <person name="Ogata H."/>
        </authorList>
    </citation>
    <scope>NUCLEOTIDE SEQUENCE [LARGE SCALE GENOMIC DNA]</scope>
</reference>
<name>A0A9W7GB49_9STRA</name>
<dbReference type="AlphaFoldDB" id="A0A9W7GB49"/>
<evidence type="ECO:0000256" key="1">
    <source>
        <dbReference type="SAM" id="MobiDB-lite"/>
    </source>
</evidence>
<proteinExistence type="predicted"/>
<evidence type="ECO:0000313" key="2">
    <source>
        <dbReference type="EMBL" id="GMI38754.1"/>
    </source>
</evidence>
<feature type="region of interest" description="Disordered" evidence="1">
    <location>
        <begin position="201"/>
        <end position="245"/>
    </location>
</feature>
<accession>A0A9W7GB49</accession>
<feature type="region of interest" description="Disordered" evidence="1">
    <location>
        <begin position="1"/>
        <end position="53"/>
    </location>
</feature>
<feature type="compositionally biased region" description="Low complexity" evidence="1">
    <location>
        <begin position="210"/>
        <end position="229"/>
    </location>
</feature>
<dbReference type="EMBL" id="BRYA01000091">
    <property type="protein sequence ID" value="GMI38754.1"/>
    <property type="molecule type" value="Genomic_DNA"/>
</dbReference>
<evidence type="ECO:0000313" key="3">
    <source>
        <dbReference type="Proteomes" id="UP001165065"/>
    </source>
</evidence>
<feature type="compositionally biased region" description="Gly residues" evidence="1">
    <location>
        <begin position="230"/>
        <end position="245"/>
    </location>
</feature>
<comment type="caution">
    <text evidence="2">The sequence shown here is derived from an EMBL/GenBank/DDBJ whole genome shotgun (WGS) entry which is preliminary data.</text>
</comment>
<sequence length="273" mass="29261">MGRKKRKVGEHNGDITPPNVPGGHIQSLNANGPNNGGIPPPPPPPQQHPGEAEGDRIDTYICKKYRYDQASFRYIKEFVEYVKAHRMGDSTFQRHVGHGVQGHKKELWTTVIAGSTIGYGRASSRDKAIENACRASFHVLRSPGWTDIALDHDSLTGPFPPEKVEIPIFTPPIMPGGPLVPGRYPPPGSIPPPMNRLSPGGSGGIHAPPTNTSFNSGSRSSTSSGVKITIGGGGNSSSTAGGKGGAKMVYEDEDCCMEEKRAMLSRYRKTLRA</sequence>
<gene>
    <name evidence="2" type="ORF">TrCOL_g7992</name>
</gene>
<dbReference type="OrthoDB" id="200386at2759"/>
<keyword evidence="3" id="KW-1185">Reference proteome</keyword>
<feature type="compositionally biased region" description="Pro residues" evidence="1">
    <location>
        <begin position="38"/>
        <end position="47"/>
    </location>
</feature>
<dbReference type="Proteomes" id="UP001165065">
    <property type="component" value="Unassembled WGS sequence"/>
</dbReference>
<organism evidence="2 3">
    <name type="scientific">Triparma columacea</name>
    <dbReference type="NCBI Taxonomy" id="722753"/>
    <lineage>
        <taxon>Eukaryota</taxon>
        <taxon>Sar</taxon>
        <taxon>Stramenopiles</taxon>
        <taxon>Ochrophyta</taxon>
        <taxon>Bolidophyceae</taxon>
        <taxon>Parmales</taxon>
        <taxon>Triparmaceae</taxon>
        <taxon>Triparma</taxon>
    </lineage>
</organism>